<gene>
    <name evidence="1" type="ORF">Eyrgjafa_gp_19</name>
</gene>
<proteinExistence type="predicted"/>
<dbReference type="Proteomes" id="UP000594646">
    <property type="component" value="Genome"/>
</dbReference>
<evidence type="ECO:0000313" key="1">
    <source>
        <dbReference type="EMBL" id="QLF88165.1"/>
    </source>
</evidence>
<organism evidence="1 2">
    <name type="scientific">Pelagibacter phage Eyrgjafa EXVC018P</name>
    <dbReference type="NCBI Taxonomy" id="2736227"/>
    <lineage>
        <taxon>Viruses</taxon>
        <taxon>Duplodnaviria</taxon>
        <taxon>Heunggongvirae</taxon>
        <taxon>Uroviricota</taxon>
        <taxon>Caudoviricetes</taxon>
        <taxon>Autographivirales</taxon>
        <taxon>Fussvirus</taxon>
        <taxon>Fussvirus Eyrgjafa EXVC018P</taxon>
    </lineage>
</organism>
<evidence type="ECO:0000313" key="2">
    <source>
        <dbReference type="Proteomes" id="UP000594646"/>
    </source>
</evidence>
<keyword evidence="2" id="KW-1185">Reference proteome</keyword>
<accession>A0A7S5Y9G1</accession>
<protein>
    <submittedName>
        <fullName evidence="1">Uncharacterized protein</fullName>
    </submittedName>
</protein>
<dbReference type="EMBL" id="MT375523">
    <property type="protein sequence ID" value="QLF88165.1"/>
    <property type="molecule type" value="Genomic_DNA"/>
</dbReference>
<reference evidence="2" key="1">
    <citation type="submission" date="2020-04" db="EMBL/GenBank/DDBJ databases">
        <title>Efficient Dilution-to-Extinction isolation of novel virus-host model systems for fastidious heterotrophic bacteria.</title>
        <authorList>
            <person name="Buchholz H.H."/>
            <person name="Temperton B."/>
            <person name="Michelsen M."/>
            <person name="Allen M."/>
        </authorList>
    </citation>
    <scope>NUCLEOTIDE SEQUENCE [LARGE SCALE GENOMIC DNA]</scope>
</reference>
<name>A0A7S5Y9G1_9CAUD</name>
<sequence>MNTQLKMQLALASMHSGQWFGFNGETSYENLVILDSSKTKPTEAEINAKIQEMEDADTSKVNAKVSGNQKLLDLGLTQSEATALTGYTPPVAE</sequence>